<reference evidence="1 2" key="1">
    <citation type="journal article" date="2020" name="Phytopathology">
        <title>Genome Sequence Resources of Colletotrichum truncatum, C. plurivorum, C. musicola, and C. sojae: Four Species Pathogenic to Soybean (Glycine max).</title>
        <authorList>
            <person name="Rogerio F."/>
            <person name="Boufleur T.R."/>
            <person name="Ciampi-Guillardi M."/>
            <person name="Sukno S.A."/>
            <person name="Thon M.R."/>
            <person name="Massola Junior N.S."/>
            <person name="Baroncelli R."/>
        </authorList>
    </citation>
    <scope>NUCLEOTIDE SEQUENCE [LARGE SCALE GENOMIC DNA]</scope>
    <source>
        <strain evidence="1 2">CMES1059</strain>
    </source>
</reference>
<sequence length="161" mass="18487">MGKIRRSNIVAQAHSNVKIHDINGHEDKFTFAQSGFQFFHIPVDVSKWTEDSAKNQYLPAMEKWLMDYFKAKKVHIYTYTYRCENRERTASESWIGPYMRAHCDSGEHSQDHTKTDLSRFLTLGAFGNRIFSAPMLSSHITVTKGMRSDIVHIIVGSTNSV</sequence>
<evidence type="ECO:0000313" key="2">
    <source>
        <dbReference type="Proteomes" id="UP000805649"/>
    </source>
</evidence>
<keyword evidence="2" id="KW-1185">Reference proteome</keyword>
<dbReference type="EMBL" id="VUJX02000008">
    <property type="protein sequence ID" value="KAL0932827.1"/>
    <property type="molecule type" value="Genomic_DNA"/>
</dbReference>
<gene>
    <name evidence="1" type="ORF">CTRU02_211790</name>
</gene>
<protein>
    <submittedName>
        <fullName evidence="1">Uncharacterized protein</fullName>
    </submittedName>
</protein>
<proteinExistence type="predicted"/>
<organism evidence="1 2">
    <name type="scientific">Colletotrichum truncatum</name>
    <name type="common">Anthracnose fungus</name>
    <name type="synonym">Colletotrichum capsici</name>
    <dbReference type="NCBI Taxonomy" id="5467"/>
    <lineage>
        <taxon>Eukaryota</taxon>
        <taxon>Fungi</taxon>
        <taxon>Dikarya</taxon>
        <taxon>Ascomycota</taxon>
        <taxon>Pezizomycotina</taxon>
        <taxon>Sordariomycetes</taxon>
        <taxon>Hypocreomycetidae</taxon>
        <taxon>Glomerellales</taxon>
        <taxon>Glomerellaceae</taxon>
        <taxon>Colletotrichum</taxon>
        <taxon>Colletotrichum truncatum species complex</taxon>
    </lineage>
</organism>
<dbReference type="Proteomes" id="UP000805649">
    <property type="component" value="Unassembled WGS sequence"/>
</dbReference>
<comment type="caution">
    <text evidence="1">The sequence shown here is derived from an EMBL/GenBank/DDBJ whole genome shotgun (WGS) entry which is preliminary data.</text>
</comment>
<evidence type="ECO:0000313" key="1">
    <source>
        <dbReference type="EMBL" id="KAL0932827.1"/>
    </source>
</evidence>
<name>A0ACC3YLY5_COLTU</name>
<accession>A0ACC3YLY5</accession>